<dbReference type="OrthoDB" id="6698682at2"/>
<dbReference type="Pfam" id="PF13545">
    <property type="entry name" value="HTH_Crp_2"/>
    <property type="match status" value="1"/>
</dbReference>
<keyword evidence="3" id="KW-0804">Transcription</keyword>
<evidence type="ECO:0000259" key="4">
    <source>
        <dbReference type="Pfam" id="PF13545"/>
    </source>
</evidence>
<dbReference type="Gene3D" id="1.10.10.10">
    <property type="entry name" value="Winged helix-like DNA-binding domain superfamily/Winged helix DNA-binding domain"/>
    <property type="match status" value="1"/>
</dbReference>
<comment type="caution">
    <text evidence="5">The sequence shown here is derived from an EMBL/GenBank/DDBJ whole genome shotgun (WGS) entry which is preliminary data.</text>
</comment>
<dbReference type="EMBL" id="NEXX01000002">
    <property type="protein sequence ID" value="OUY07864.1"/>
    <property type="molecule type" value="Genomic_DNA"/>
</dbReference>
<evidence type="ECO:0000313" key="6">
    <source>
        <dbReference type="Proteomes" id="UP000196536"/>
    </source>
</evidence>
<keyword evidence="6" id="KW-1185">Reference proteome</keyword>
<dbReference type="InterPro" id="IPR036388">
    <property type="entry name" value="WH-like_DNA-bd_sf"/>
</dbReference>
<evidence type="ECO:0000313" key="5">
    <source>
        <dbReference type="EMBL" id="OUY07864.1"/>
    </source>
</evidence>
<protein>
    <recommendedName>
        <fullName evidence="4">HTH crp-type domain-containing protein</fullName>
    </recommendedName>
</protein>
<dbReference type="SUPFAM" id="SSF51206">
    <property type="entry name" value="cAMP-binding domain-like"/>
    <property type="match status" value="1"/>
</dbReference>
<gene>
    <name evidence="5" type="ORF">CAP51_09075</name>
</gene>
<dbReference type="InterPro" id="IPR036390">
    <property type="entry name" value="WH_DNA-bd_sf"/>
</dbReference>
<feature type="domain" description="HTH crp-type" evidence="4">
    <location>
        <begin position="201"/>
        <end position="272"/>
    </location>
</feature>
<organism evidence="5 6">
    <name type="scientific">Acinetobacter populi</name>
    <dbReference type="NCBI Taxonomy" id="1582270"/>
    <lineage>
        <taxon>Bacteria</taxon>
        <taxon>Pseudomonadati</taxon>
        <taxon>Pseudomonadota</taxon>
        <taxon>Gammaproteobacteria</taxon>
        <taxon>Moraxellales</taxon>
        <taxon>Moraxellaceae</taxon>
        <taxon>Acinetobacter</taxon>
    </lineage>
</organism>
<dbReference type="InterPro" id="IPR012318">
    <property type="entry name" value="HTH_CRP"/>
</dbReference>
<evidence type="ECO:0000256" key="1">
    <source>
        <dbReference type="ARBA" id="ARBA00023015"/>
    </source>
</evidence>
<dbReference type="Gene3D" id="2.60.120.10">
    <property type="entry name" value="Jelly Rolls"/>
    <property type="match status" value="1"/>
</dbReference>
<dbReference type="InterPro" id="IPR014710">
    <property type="entry name" value="RmlC-like_jellyroll"/>
</dbReference>
<dbReference type="Proteomes" id="UP000196536">
    <property type="component" value="Unassembled WGS sequence"/>
</dbReference>
<accession>A0A1Z9Z088</accession>
<dbReference type="InterPro" id="IPR018490">
    <property type="entry name" value="cNMP-bd_dom_sf"/>
</dbReference>
<dbReference type="GO" id="GO:0003677">
    <property type="term" value="F:DNA binding"/>
    <property type="evidence" value="ECO:0007669"/>
    <property type="project" value="UniProtKB-KW"/>
</dbReference>
<evidence type="ECO:0000256" key="3">
    <source>
        <dbReference type="ARBA" id="ARBA00023163"/>
    </source>
</evidence>
<proteinExistence type="predicted"/>
<dbReference type="GO" id="GO:0006355">
    <property type="term" value="P:regulation of DNA-templated transcription"/>
    <property type="evidence" value="ECO:0007669"/>
    <property type="project" value="InterPro"/>
</dbReference>
<reference evidence="5 6" key="1">
    <citation type="submission" date="2017-05" db="EMBL/GenBank/DDBJ databases">
        <title>Acinetobacter populi ANC 5415 (= PBJ7), whole genome shotgun sequencing project.</title>
        <authorList>
            <person name="Nemec A."/>
            <person name="Radolfova-Krizova L."/>
        </authorList>
    </citation>
    <scope>NUCLEOTIDE SEQUENCE [LARGE SCALE GENOMIC DNA]</scope>
    <source>
        <strain evidence="5 6">PBJ7</strain>
    </source>
</reference>
<dbReference type="SUPFAM" id="SSF46785">
    <property type="entry name" value="Winged helix' DNA-binding domain"/>
    <property type="match status" value="1"/>
</dbReference>
<keyword evidence="2" id="KW-0238">DNA-binding</keyword>
<evidence type="ECO:0000256" key="2">
    <source>
        <dbReference type="ARBA" id="ARBA00023125"/>
    </source>
</evidence>
<sequence length="279" mass="32870">MNQVSYREPYLLKMNDPSFILSFSKPLDVSSETEPLFSNSAKNYTSTDYKQIAKQILSHHKFMEFCTEDQKKQILKNIKIQQYYPNQTISGQYEQCDYIQLVLEGTIKTCTYSLEGKQLINRFIPVGLLTNIVPLVTHQKFQRHQIAHEFTTIAKISGQVFLSILKENVQLLYYIFEHVCNRSLTLYDDHLYQNTQSLRVQLARQLVELAYFFSLQLDDGIKLQIRLSQENFADLLQTTRQRINKEFLWLEQEKIAVAKYNQIHILDLDRLKMLINIKA</sequence>
<keyword evidence="1" id="KW-0805">Transcription regulation</keyword>
<name>A0A1Z9Z088_9GAMM</name>
<dbReference type="AlphaFoldDB" id="A0A1Z9Z088"/>